<dbReference type="Proteomes" id="UP001432322">
    <property type="component" value="Unassembled WGS sequence"/>
</dbReference>
<name>A0AAV5W8S5_9BILA</name>
<organism evidence="1 2">
    <name type="scientific">Pristionchus fissidentatus</name>
    <dbReference type="NCBI Taxonomy" id="1538716"/>
    <lineage>
        <taxon>Eukaryota</taxon>
        <taxon>Metazoa</taxon>
        <taxon>Ecdysozoa</taxon>
        <taxon>Nematoda</taxon>
        <taxon>Chromadorea</taxon>
        <taxon>Rhabditida</taxon>
        <taxon>Rhabditina</taxon>
        <taxon>Diplogasteromorpha</taxon>
        <taxon>Diplogasteroidea</taxon>
        <taxon>Neodiplogasteridae</taxon>
        <taxon>Pristionchus</taxon>
    </lineage>
</organism>
<sequence length="126" mass="14106">IEVYRSSLYKDFVDHTIRAVSLKHINVDTILNTQEDHPALLEDLTNNKKFSLWGDNAHNNAQQTLTADSQLLHVTWSKAFARSAFMMRFTVSDYVPSSSTTAQPTTSEANGVSFVISSIFLLLLSL</sequence>
<accession>A0AAV5W8S5</accession>
<protein>
    <submittedName>
        <fullName evidence="1">Uncharacterized protein</fullName>
    </submittedName>
</protein>
<evidence type="ECO:0000313" key="1">
    <source>
        <dbReference type="EMBL" id="GMT27216.1"/>
    </source>
</evidence>
<dbReference type="AlphaFoldDB" id="A0AAV5W8S5"/>
<keyword evidence="2" id="KW-1185">Reference proteome</keyword>
<reference evidence="1" key="1">
    <citation type="submission" date="2023-10" db="EMBL/GenBank/DDBJ databases">
        <title>Genome assembly of Pristionchus species.</title>
        <authorList>
            <person name="Yoshida K."/>
            <person name="Sommer R.J."/>
        </authorList>
    </citation>
    <scope>NUCLEOTIDE SEQUENCE</scope>
    <source>
        <strain evidence="1">RS5133</strain>
    </source>
</reference>
<evidence type="ECO:0000313" key="2">
    <source>
        <dbReference type="Proteomes" id="UP001432322"/>
    </source>
</evidence>
<feature type="non-terminal residue" evidence="1">
    <location>
        <position position="126"/>
    </location>
</feature>
<gene>
    <name evidence="1" type="ORF">PFISCL1PPCAC_18513</name>
</gene>
<proteinExistence type="predicted"/>
<comment type="caution">
    <text evidence="1">The sequence shown here is derived from an EMBL/GenBank/DDBJ whole genome shotgun (WGS) entry which is preliminary data.</text>
</comment>
<feature type="non-terminal residue" evidence="1">
    <location>
        <position position="1"/>
    </location>
</feature>
<dbReference type="EMBL" id="BTSY01000005">
    <property type="protein sequence ID" value="GMT27216.1"/>
    <property type="molecule type" value="Genomic_DNA"/>
</dbReference>